<dbReference type="RefSeq" id="XP_046122370.1">
    <property type="nucleotide sequence ID" value="XM_046266403.1"/>
</dbReference>
<dbReference type="GeneID" id="70297306"/>
<evidence type="ECO:0008006" key="3">
    <source>
        <dbReference type="Google" id="ProtNLM"/>
    </source>
</evidence>
<dbReference type="PANTHER" id="PTHR31644">
    <property type="entry name" value="TRANSCRIPTIONAL ACTIVATOR ARO80-RELATED"/>
    <property type="match status" value="1"/>
</dbReference>
<keyword evidence="2" id="KW-1185">Reference proteome</keyword>
<dbReference type="AlphaFoldDB" id="A0A9P7ZUR6"/>
<name>A0A9P7ZUR6_9HYPO</name>
<proteinExistence type="predicted"/>
<organism evidence="1 2">
    <name type="scientific">Emericellopsis atlantica</name>
    <dbReference type="NCBI Taxonomy" id="2614577"/>
    <lineage>
        <taxon>Eukaryota</taxon>
        <taxon>Fungi</taxon>
        <taxon>Dikarya</taxon>
        <taxon>Ascomycota</taxon>
        <taxon>Pezizomycotina</taxon>
        <taxon>Sordariomycetes</taxon>
        <taxon>Hypocreomycetidae</taxon>
        <taxon>Hypocreales</taxon>
        <taxon>Bionectriaceae</taxon>
        <taxon>Emericellopsis</taxon>
    </lineage>
</organism>
<dbReference type="CDD" id="cd12148">
    <property type="entry name" value="fungal_TF_MHR"/>
    <property type="match status" value="1"/>
</dbReference>
<dbReference type="OrthoDB" id="2262349at2759"/>
<dbReference type="GO" id="GO:0000981">
    <property type="term" value="F:DNA-binding transcription factor activity, RNA polymerase II-specific"/>
    <property type="evidence" value="ECO:0007669"/>
    <property type="project" value="TreeGrafter"/>
</dbReference>
<comment type="caution">
    <text evidence="1">The sequence shown here is derived from an EMBL/GenBank/DDBJ whole genome shotgun (WGS) entry which is preliminary data.</text>
</comment>
<feature type="non-terminal residue" evidence="1">
    <location>
        <position position="648"/>
    </location>
</feature>
<protein>
    <recommendedName>
        <fullName evidence="3">Transcription factor domain-containing protein</fullName>
    </recommendedName>
</protein>
<evidence type="ECO:0000313" key="1">
    <source>
        <dbReference type="EMBL" id="KAG9258446.1"/>
    </source>
</evidence>
<evidence type="ECO:0000313" key="2">
    <source>
        <dbReference type="Proteomes" id="UP000887229"/>
    </source>
</evidence>
<dbReference type="GO" id="GO:0005634">
    <property type="term" value="C:nucleus"/>
    <property type="evidence" value="ECO:0007669"/>
    <property type="project" value="TreeGrafter"/>
</dbReference>
<dbReference type="EMBL" id="MU251243">
    <property type="protein sequence ID" value="KAG9258446.1"/>
    <property type="molecule type" value="Genomic_DNA"/>
</dbReference>
<gene>
    <name evidence="1" type="ORF">F5Z01DRAFT_700742</name>
</gene>
<dbReference type="GO" id="GO:0045944">
    <property type="term" value="P:positive regulation of transcription by RNA polymerase II"/>
    <property type="evidence" value="ECO:0007669"/>
    <property type="project" value="TreeGrafter"/>
</dbReference>
<reference evidence="1" key="1">
    <citation type="journal article" date="2021" name="IMA Fungus">
        <title>Genomic characterization of three marine fungi, including Emericellopsis atlantica sp. nov. with signatures of a generalist lifestyle and marine biomass degradation.</title>
        <authorList>
            <person name="Hagestad O.C."/>
            <person name="Hou L."/>
            <person name="Andersen J.H."/>
            <person name="Hansen E.H."/>
            <person name="Altermark B."/>
            <person name="Li C."/>
            <person name="Kuhnert E."/>
            <person name="Cox R.J."/>
            <person name="Crous P.W."/>
            <person name="Spatafora J.W."/>
            <person name="Lail K."/>
            <person name="Amirebrahimi M."/>
            <person name="Lipzen A."/>
            <person name="Pangilinan J."/>
            <person name="Andreopoulos W."/>
            <person name="Hayes R.D."/>
            <person name="Ng V."/>
            <person name="Grigoriev I.V."/>
            <person name="Jackson S.A."/>
            <person name="Sutton T.D.S."/>
            <person name="Dobson A.D.W."/>
            <person name="Rama T."/>
        </authorList>
    </citation>
    <scope>NUCLEOTIDE SEQUENCE</scope>
    <source>
        <strain evidence="1">TS7</strain>
    </source>
</reference>
<sequence>MDPLQNADPSMYNRMVSAIVTGSNDALDVLSDAVRPSDVRSTTGTIDSQQPTASSILVVHSGNSSLGFIITRMSRPDEETLDLWDRSRFVRQGWFTAQEAITYIDLFYKYLAPLSPIMLNQFNDHAAHHRLVVEEAFLCCTILMISSRYFTLPGSGGSSRSHFVHNSLWHHCEHLLKKLVLGLEKKSTSRIRVVGTVEALILISDWQPRAVHFPPDSEGWDELLVSPGYDRRDRQLMTENEEPLLRWREDVFEPAKRANRMTWMILGTACNLAYEIGVLSPERPQAVDTSDPDEQRRRRAQKVLYAYVTQTATRLGLPGVFPESVSLAVARPMVDNRDGTGSPSWNSFLDLTLELTQLAHTATSLFFRSDAHLTSQIQGDHYADLLDHYLASLIRWQTKFNMKATEIHEPLRDSLLIEYHHLKACVSAVSIQAVVARASEAGLDTAAGAAGESLGAFITTRDARFLQDVINDSKRVLQIATATEYNKYFPYAPSRIKISVISASVFLLKALSVGSTTTDVQEGLHILDMCTFKLKQTPPDDMDFALRYASLVEKHTAQFRDNLTPSKMAHADIRMATQTPHFINTEPSMPMDGSIAYGNSVNLELGVDETWMGLPFNSGIAPFNYAHDQLSMGLDVDSLNFLWSLPDM</sequence>
<dbReference type="InterPro" id="IPR052780">
    <property type="entry name" value="AAA_Catabolism_Regulators"/>
</dbReference>
<dbReference type="Proteomes" id="UP000887229">
    <property type="component" value="Unassembled WGS sequence"/>
</dbReference>
<dbReference type="GO" id="GO:0009074">
    <property type="term" value="P:aromatic amino acid family catabolic process"/>
    <property type="evidence" value="ECO:0007669"/>
    <property type="project" value="TreeGrafter"/>
</dbReference>
<accession>A0A9P7ZUR6</accession>
<dbReference type="PANTHER" id="PTHR31644:SF3">
    <property type="entry name" value="ZN(II)2CYS6 TRANSCRIPTION FACTOR (EUROFUNG)"/>
    <property type="match status" value="1"/>
</dbReference>